<proteinExistence type="predicted"/>
<evidence type="ECO:0000313" key="1">
    <source>
        <dbReference type="EMBL" id="KAG1301367.1"/>
    </source>
</evidence>
<protein>
    <submittedName>
        <fullName evidence="1">Uncharacterized protein</fullName>
    </submittedName>
</protein>
<gene>
    <name evidence="1" type="ORF">G6F64_011867</name>
</gene>
<accession>A0A9P7BM25</accession>
<keyword evidence="2" id="KW-1185">Reference proteome</keyword>
<dbReference type="AlphaFoldDB" id="A0A9P7BM25"/>
<comment type="caution">
    <text evidence="1">The sequence shown here is derived from an EMBL/GenBank/DDBJ whole genome shotgun (WGS) entry which is preliminary data.</text>
</comment>
<dbReference type="Proteomes" id="UP000716291">
    <property type="component" value="Unassembled WGS sequence"/>
</dbReference>
<evidence type="ECO:0000313" key="2">
    <source>
        <dbReference type="Proteomes" id="UP000716291"/>
    </source>
</evidence>
<reference evidence="1" key="1">
    <citation type="journal article" date="2020" name="Microb. Genom.">
        <title>Genetic diversity of clinical and environmental Mucorales isolates obtained from an investigation of mucormycosis cases among solid organ transplant recipients.</title>
        <authorList>
            <person name="Nguyen M.H."/>
            <person name="Kaul D."/>
            <person name="Muto C."/>
            <person name="Cheng S.J."/>
            <person name="Richter R.A."/>
            <person name="Bruno V.M."/>
            <person name="Liu G."/>
            <person name="Beyhan S."/>
            <person name="Sundermann A.J."/>
            <person name="Mounaud S."/>
            <person name="Pasculle A.W."/>
            <person name="Nierman W.C."/>
            <person name="Driscoll E."/>
            <person name="Cumbie R."/>
            <person name="Clancy C.J."/>
            <person name="Dupont C.L."/>
        </authorList>
    </citation>
    <scope>NUCLEOTIDE SEQUENCE</scope>
    <source>
        <strain evidence="1">GL11</strain>
    </source>
</reference>
<sequence length="366" mass="42421">MVELGTHLDEKHTVKERAEVEEGFKLLRNDDKWMLSTGKIVEDSLYTFGKLHIADHPSQSLIFDAENAASYIENNVFTLEEIQEIEAFKPKEFERLPNEIREYLNKFNCQSTNALRSVLYEKQSWEENYQRDQHFDLDWIKHSVYTLLRQYESGSLKKDHLENWYNVHIWSIIDSAFDDLEELEIISKVRKPMGYRFDFLIRESNPKSTCSLEYGASEVAKDLELNGNKVLKEGGEKLPKVLKDMLDLLIERKQGDCDDLSTVGIVHSGLHLRVILADRPKGYVTRVTSYKELRLSTDITGFGEQVLPVLVQIYKIKTHVKKVYNLVKEKSKNKANESDWLDNCIKNISGIITPVTSTSTETPFHK</sequence>
<dbReference type="EMBL" id="JAANQT010003148">
    <property type="protein sequence ID" value="KAG1301367.1"/>
    <property type="molecule type" value="Genomic_DNA"/>
</dbReference>
<name>A0A9P7BM25_RHIOR</name>
<organism evidence="1 2">
    <name type="scientific">Rhizopus oryzae</name>
    <name type="common">Mucormycosis agent</name>
    <name type="synonym">Rhizopus arrhizus var. delemar</name>
    <dbReference type="NCBI Taxonomy" id="64495"/>
    <lineage>
        <taxon>Eukaryota</taxon>
        <taxon>Fungi</taxon>
        <taxon>Fungi incertae sedis</taxon>
        <taxon>Mucoromycota</taxon>
        <taxon>Mucoromycotina</taxon>
        <taxon>Mucoromycetes</taxon>
        <taxon>Mucorales</taxon>
        <taxon>Mucorineae</taxon>
        <taxon>Rhizopodaceae</taxon>
        <taxon>Rhizopus</taxon>
    </lineage>
</organism>